<dbReference type="PROSITE" id="PS50089">
    <property type="entry name" value="ZF_RING_2"/>
    <property type="match status" value="1"/>
</dbReference>
<feature type="region of interest" description="Disordered" evidence="10">
    <location>
        <begin position="1"/>
        <end position="46"/>
    </location>
</feature>
<dbReference type="SMART" id="SM00184">
    <property type="entry name" value="RING"/>
    <property type="match status" value="1"/>
</dbReference>
<evidence type="ECO:0000259" key="11">
    <source>
        <dbReference type="PROSITE" id="PS50089"/>
    </source>
</evidence>
<evidence type="ECO:0000256" key="4">
    <source>
        <dbReference type="ARBA" id="ARBA00022723"/>
    </source>
</evidence>
<accession>A0AAN6IXJ6</accession>
<dbReference type="Proteomes" id="UP001161757">
    <property type="component" value="Unassembled WGS sequence"/>
</dbReference>
<keyword evidence="5" id="KW-0677">Repeat</keyword>
<feature type="domain" description="RING-type" evidence="12">
    <location>
        <begin position="210"/>
        <end position="423"/>
    </location>
</feature>
<dbReference type="Gene3D" id="3.30.40.10">
    <property type="entry name" value="Zinc/RING finger domain, C3HC4 (zinc finger)"/>
    <property type="match status" value="1"/>
</dbReference>
<comment type="catalytic activity">
    <reaction evidence="1">
        <text>[E2 ubiquitin-conjugating enzyme]-S-ubiquitinyl-L-cysteine + [acceptor protein]-L-lysine = [E2 ubiquitin-conjugating enzyme]-L-cysteine + [acceptor protein]-N(6)-ubiquitinyl-L-lysine.</text>
        <dbReference type="EC" id="2.3.2.31"/>
    </reaction>
</comment>
<dbReference type="InterPro" id="IPR044066">
    <property type="entry name" value="TRIAD_supradom"/>
</dbReference>
<dbReference type="CDD" id="cd22584">
    <property type="entry name" value="Rcat_RBR_unk"/>
    <property type="match status" value="1"/>
</dbReference>
<evidence type="ECO:0000256" key="7">
    <source>
        <dbReference type="ARBA" id="ARBA00022786"/>
    </source>
</evidence>
<evidence type="ECO:0000256" key="6">
    <source>
        <dbReference type="ARBA" id="ARBA00022771"/>
    </source>
</evidence>
<keyword evidence="8" id="KW-0862">Zinc</keyword>
<dbReference type="EC" id="2.3.2.31" evidence="2"/>
<feature type="compositionally biased region" description="Polar residues" evidence="10">
    <location>
        <begin position="1"/>
        <end position="13"/>
    </location>
</feature>
<evidence type="ECO:0000259" key="12">
    <source>
        <dbReference type="PROSITE" id="PS51873"/>
    </source>
</evidence>
<dbReference type="CDD" id="cd16449">
    <property type="entry name" value="RING-HC"/>
    <property type="match status" value="1"/>
</dbReference>
<dbReference type="InterPro" id="IPR017907">
    <property type="entry name" value="Znf_RING_CS"/>
</dbReference>
<evidence type="ECO:0000313" key="14">
    <source>
        <dbReference type="Proteomes" id="UP001161757"/>
    </source>
</evidence>
<dbReference type="PANTHER" id="PTHR11685">
    <property type="entry name" value="RBR FAMILY RING FINGER AND IBR DOMAIN-CONTAINING"/>
    <property type="match status" value="1"/>
</dbReference>
<dbReference type="Pfam" id="PF01485">
    <property type="entry name" value="IBR"/>
    <property type="match status" value="1"/>
</dbReference>
<dbReference type="AlphaFoldDB" id="A0AAN6IXJ6"/>
<evidence type="ECO:0000313" key="13">
    <source>
        <dbReference type="EMBL" id="KAJ8994352.1"/>
    </source>
</evidence>
<evidence type="ECO:0000256" key="1">
    <source>
        <dbReference type="ARBA" id="ARBA00001798"/>
    </source>
</evidence>
<dbReference type="InterPro" id="IPR002867">
    <property type="entry name" value="IBR_dom"/>
</dbReference>
<comment type="caution">
    <text evidence="13">The sequence shown here is derived from an EMBL/GenBank/DDBJ whole genome shotgun (WGS) entry which is preliminary data.</text>
</comment>
<evidence type="ECO:0000256" key="8">
    <source>
        <dbReference type="ARBA" id="ARBA00022833"/>
    </source>
</evidence>
<name>A0AAN6IXJ6_EXODE</name>
<feature type="compositionally biased region" description="Polar residues" evidence="10">
    <location>
        <begin position="20"/>
        <end position="39"/>
    </location>
</feature>
<evidence type="ECO:0000256" key="3">
    <source>
        <dbReference type="ARBA" id="ARBA00022679"/>
    </source>
</evidence>
<dbReference type="GO" id="GO:0016567">
    <property type="term" value="P:protein ubiquitination"/>
    <property type="evidence" value="ECO:0007669"/>
    <property type="project" value="InterPro"/>
</dbReference>
<dbReference type="InterPro" id="IPR001841">
    <property type="entry name" value="Znf_RING"/>
</dbReference>
<evidence type="ECO:0000256" key="10">
    <source>
        <dbReference type="SAM" id="MobiDB-lite"/>
    </source>
</evidence>
<dbReference type="SUPFAM" id="SSF57850">
    <property type="entry name" value="RING/U-box"/>
    <property type="match status" value="2"/>
</dbReference>
<keyword evidence="4" id="KW-0479">Metal-binding</keyword>
<feature type="domain" description="RING-type" evidence="11">
    <location>
        <begin position="214"/>
        <end position="256"/>
    </location>
</feature>
<proteinExistence type="predicted"/>
<dbReference type="Gene3D" id="1.20.120.1750">
    <property type="match status" value="1"/>
</dbReference>
<dbReference type="EMBL" id="JAJGCB010000002">
    <property type="protein sequence ID" value="KAJ8994352.1"/>
    <property type="molecule type" value="Genomic_DNA"/>
</dbReference>
<dbReference type="PROSITE" id="PS51873">
    <property type="entry name" value="TRIAD"/>
    <property type="match status" value="1"/>
</dbReference>
<evidence type="ECO:0000256" key="9">
    <source>
        <dbReference type="PROSITE-ProRule" id="PRU00175"/>
    </source>
</evidence>
<protein>
    <recommendedName>
        <fullName evidence="2">RBR-type E3 ubiquitin transferase</fullName>
        <ecNumber evidence="2">2.3.2.31</ecNumber>
    </recommendedName>
</protein>
<dbReference type="InterPro" id="IPR031127">
    <property type="entry name" value="E3_UB_ligase_RBR"/>
</dbReference>
<reference evidence="13" key="1">
    <citation type="submission" date="2023-01" db="EMBL/GenBank/DDBJ databases">
        <title>Exophiala dermititidis isolated from Cystic Fibrosis Patient.</title>
        <authorList>
            <person name="Kurbessoian T."/>
            <person name="Crocker A."/>
            <person name="Murante D."/>
            <person name="Hogan D.A."/>
            <person name="Stajich J.E."/>
        </authorList>
    </citation>
    <scope>NUCLEOTIDE SEQUENCE</scope>
    <source>
        <strain evidence="13">Ex8</strain>
    </source>
</reference>
<dbReference type="Pfam" id="PF13920">
    <property type="entry name" value="zf-C3HC4_3"/>
    <property type="match status" value="1"/>
</dbReference>
<evidence type="ECO:0000256" key="2">
    <source>
        <dbReference type="ARBA" id="ARBA00012251"/>
    </source>
</evidence>
<keyword evidence="6 9" id="KW-0863">Zinc-finger</keyword>
<dbReference type="SMART" id="SM00647">
    <property type="entry name" value="IBR"/>
    <property type="match status" value="2"/>
</dbReference>
<sequence>MSSNPPTWRNATATMDEDPNQTQNQNVDTAPQNMPLNNQDNRRTDQTITLRRAGVPGILNSNMLGTPWFDFWTGAVDTITLSGVEIVSIENTATETTDHATNTAPEQNQDEIISTEDAGFQIDNGTDATATTTDSSELPQETFQAIGDDDMGFMLYTDEELDSLASELFSNASDLPQERFPQERFPPLSPESLSAVFAHGTSLPARETDESLQCAACLEETLNLILLPCGHQYCRPCLNDLIREGLANRGSFPPRCCTSPLAGAINIASIQKHLDPHLVTRYFSVVEEFSVPDPVYCANPVCSRFFQHGDLRDLLDNKFVQCTDCGAITCVECKQSLQRHVGEDGRTCRENEDLMDAEDRQLANANRWRQCPNCKNLVEKTEGCNHVVCDCGTEFCYGCGGAISTVGPDCDCMDEGEEEPEEEEQAAAPAALPMDPVEAMRAFDAFVDAGDTLRQRLRATIESSDPQLRNAMIRVLRRVEEEETLVRLEMAALAAEEEHSASP</sequence>
<dbReference type="InterPro" id="IPR013083">
    <property type="entry name" value="Znf_RING/FYVE/PHD"/>
</dbReference>
<keyword evidence="3" id="KW-0808">Transferase</keyword>
<dbReference type="GO" id="GO:0061630">
    <property type="term" value="F:ubiquitin protein ligase activity"/>
    <property type="evidence" value="ECO:0007669"/>
    <property type="project" value="UniProtKB-EC"/>
</dbReference>
<dbReference type="PROSITE" id="PS00518">
    <property type="entry name" value="ZF_RING_1"/>
    <property type="match status" value="1"/>
</dbReference>
<dbReference type="GO" id="GO:0008270">
    <property type="term" value="F:zinc ion binding"/>
    <property type="evidence" value="ECO:0007669"/>
    <property type="project" value="UniProtKB-KW"/>
</dbReference>
<evidence type="ECO:0000256" key="5">
    <source>
        <dbReference type="ARBA" id="ARBA00022737"/>
    </source>
</evidence>
<organism evidence="13 14">
    <name type="scientific">Exophiala dermatitidis</name>
    <name type="common">Black yeast-like fungus</name>
    <name type="synonym">Wangiella dermatitidis</name>
    <dbReference type="NCBI Taxonomy" id="5970"/>
    <lineage>
        <taxon>Eukaryota</taxon>
        <taxon>Fungi</taxon>
        <taxon>Dikarya</taxon>
        <taxon>Ascomycota</taxon>
        <taxon>Pezizomycotina</taxon>
        <taxon>Eurotiomycetes</taxon>
        <taxon>Chaetothyriomycetidae</taxon>
        <taxon>Chaetothyriales</taxon>
        <taxon>Herpotrichiellaceae</taxon>
        <taxon>Exophiala</taxon>
    </lineage>
</organism>
<keyword evidence="7" id="KW-0833">Ubl conjugation pathway</keyword>
<gene>
    <name evidence="13" type="ORF">HRR80_001074</name>
</gene>